<comment type="caution">
    <text evidence="1">The sequence shown here is derived from an EMBL/GenBank/DDBJ whole genome shotgun (WGS) entry which is preliminary data.</text>
</comment>
<proteinExistence type="predicted"/>
<dbReference type="Pfam" id="PF14137">
    <property type="entry name" value="DUF4304"/>
    <property type="match status" value="1"/>
</dbReference>
<dbReference type="AlphaFoldDB" id="E5WXH9"/>
<dbReference type="InterPro" id="IPR025412">
    <property type="entry name" value="DUF4304"/>
</dbReference>
<dbReference type="Proteomes" id="UP000003246">
    <property type="component" value="Unassembled WGS sequence"/>
</dbReference>
<sequence length="186" mass="22749">MEIKDFPKGTKPREIFIYTCERIAEPLIPLGYKYRKSRNDIIKKGSPFTFGFDFQPSIRFSSICFHARFFVESDVLLQWRKRKYNEDDCIDSVIIDTITRLTRQNNDWKDYWVDTFMERERVIKEISDQINQYALPFFERFSNLEQLIEDVERDGFLPHRKKIEKYNQKRNMDFVECFREYCNRSK</sequence>
<gene>
    <name evidence="1" type="ORF">HMPREF1016_01381</name>
</gene>
<name>E5WXH9_9BACE</name>
<dbReference type="HOGENOM" id="CLU_124833_0_0_10"/>
<evidence type="ECO:0000313" key="1">
    <source>
        <dbReference type="EMBL" id="EFV30275.1"/>
    </source>
</evidence>
<dbReference type="EMBL" id="ACWG01000015">
    <property type="protein sequence ID" value="EFV30275.1"/>
    <property type="molecule type" value="Genomic_DNA"/>
</dbReference>
<evidence type="ECO:0008006" key="3">
    <source>
        <dbReference type="Google" id="ProtNLM"/>
    </source>
</evidence>
<evidence type="ECO:0000313" key="2">
    <source>
        <dbReference type="Proteomes" id="UP000003246"/>
    </source>
</evidence>
<accession>E5WXH9</accession>
<reference evidence="1 2" key="1">
    <citation type="submission" date="2010-10" db="EMBL/GenBank/DDBJ databases">
        <title>The Genome Sequence of Bacteroides eggerthii strain 1_2_48FAA.</title>
        <authorList>
            <consortium name="The Broad Institute Genome Sequencing Platform"/>
            <person name="Ward D."/>
            <person name="Earl A."/>
            <person name="Feldgarden M."/>
            <person name="Young S.K."/>
            <person name="Gargeya S."/>
            <person name="Zeng Q."/>
            <person name="Alvarado L."/>
            <person name="Berlin A."/>
            <person name="Bochicchio J."/>
            <person name="Chapman S.B."/>
            <person name="Chen Z."/>
            <person name="Freedman E."/>
            <person name="Gellesch M."/>
            <person name="Goldberg J."/>
            <person name="Griggs A."/>
            <person name="Gujja S."/>
            <person name="Heilman E."/>
            <person name="Heiman D."/>
            <person name="Howarth C."/>
            <person name="Mehta T."/>
            <person name="Neiman D."/>
            <person name="Pearson M."/>
            <person name="Roberts A."/>
            <person name="Saif S."/>
            <person name="Shea T."/>
            <person name="Shenoy N."/>
            <person name="Sisk P."/>
            <person name="Stolte C."/>
            <person name="Sykes S."/>
            <person name="White J."/>
            <person name="Yandava C."/>
            <person name="Allen-Vercoe E."/>
            <person name="Ambrose C."/>
            <person name="Strauss J."/>
            <person name="Daigneault M."/>
            <person name="Haas B."/>
            <person name="Nusbaum C."/>
            <person name="Birren B."/>
        </authorList>
    </citation>
    <scope>NUCLEOTIDE SEQUENCE [LARGE SCALE GENOMIC DNA]</scope>
    <source>
        <strain evidence="1 2">1_2_48FAA</strain>
    </source>
</reference>
<organism evidence="1 2">
    <name type="scientific">Bacteroides eggerthii 1_2_48FAA</name>
    <dbReference type="NCBI Taxonomy" id="665953"/>
    <lineage>
        <taxon>Bacteria</taxon>
        <taxon>Pseudomonadati</taxon>
        <taxon>Bacteroidota</taxon>
        <taxon>Bacteroidia</taxon>
        <taxon>Bacteroidales</taxon>
        <taxon>Bacteroidaceae</taxon>
        <taxon>Bacteroides</taxon>
    </lineage>
</organism>
<protein>
    <recommendedName>
        <fullName evidence="3">DUF4304 domain-containing protein</fullName>
    </recommendedName>
</protein>